<feature type="compositionally biased region" description="Low complexity" evidence="1">
    <location>
        <begin position="849"/>
        <end position="858"/>
    </location>
</feature>
<organism evidence="2 3">
    <name type="scientific">Chlorella ohadii</name>
    <dbReference type="NCBI Taxonomy" id="2649997"/>
    <lineage>
        <taxon>Eukaryota</taxon>
        <taxon>Viridiplantae</taxon>
        <taxon>Chlorophyta</taxon>
        <taxon>core chlorophytes</taxon>
        <taxon>Trebouxiophyceae</taxon>
        <taxon>Chlorellales</taxon>
        <taxon>Chlorellaceae</taxon>
        <taxon>Chlorella clade</taxon>
        <taxon>Chlorella</taxon>
    </lineage>
</organism>
<feature type="compositionally biased region" description="Low complexity" evidence="1">
    <location>
        <begin position="726"/>
        <end position="737"/>
    </location>
</feature>
<dbReference type="SUPFAM" id="SSF50978">
    <property type="entry name" value="WD40 repeat-like"/>
    <property type="match status" value="2"/>
</dbReference>
<feature type="region of interest" description="Disordered" evidence="1">
    <location>
        <begin position="1122"/>
        <end position="1205"/>
    </location>
</feature>
<feature type="region of interest" description="Disordered" evidence="1">
    <location>
        <begin position="844"/>
        <end position="881"/>
    </location>
</feature>
<sequence>MAPPGRQPPALLRGVAVAGPATLLAAAGASGRVAAAVGSNVLLLSSDGSSTLLPPPPDSAGKPLACLAAAGTFVAAGERGSKAGLYVWRIGASGGAEGEGTEIAHALHNFGIAALAFSPSGRLLSSHGADKDWQLAVWSPASGRLLGKAREKGQQYDALAMPSEASICGINRTTLAVWSLERGGTADGSLKLTCAARYNLPTLPAPTRFVGLWGLPGGGARAALRLLACTDGGRLMRLRPGGNPVDLEVHIKDDKVLDVAFSPAHVAVALASGKILLFSTATCQPAAALELPAQLARGAAAVACSFARCGTRLVASYKDASGGGLLATWDVSNMQQPALLGASLRACHSEGIPDAVVIPCAGSGSLVASCSLDGSVLLWAVGAGGAMACTSSLDLRAVLNSTTCKPLCLASSEYGRLLAVGDAAGCVHLFSLADPCAPTKLSTTHACDADATALAFGPCPADGSVPLLAVGSKRGSVRLLQLGGSAEWHRRASCSPSGTRDAASTALASLADHKAAVTGVALTSGPGESALRLATCGADGRQLTYSWDGEARQLRPAAQVAVPRASFAGLVPVHAGQAVVAATKGGRLSWEDEAGQEAALQILDKRQGELAAFAVDPSLSLLAVATNRNTLHLHHLAAHNSKPVASAAGSCKAHTASNAISKVLILPDSGCVLTAGEDGSLCTHRLPATIAATLLSRRPPRVAAVQQQAAPAPLAEAPAPSPEAPVPSCSPGSSGLSSVVQPRALINELPSPAADAEPSAAAAAPVALEGSGRLTTVMAPPAPLPAQPPAAEAPEEAPAAAATGGLRRTVSLPPSPHRAAMLAGMQDLEERFAELQSAVNRSFTTQRHAAQAPTVTRPPTAPPAAASPPPASPAASAAGASPSLDWFTSPLAQSETLSGISMGTLGQSPDVFASLESPAAPAAIAAAAPAAQQQPTPAPPASVGSTGLGTSLSKLGRLVRRGWPRSPAAGSATKSAAEQGASGGSQSVGAALDAVDAGRTAALLRMSASGGQEPVPTAACSPAAAFHSAHGTASATVDLADALAPQPGSVSVNQPSRRRRGWGPVPGSAEQPRRSLSAMEGAYPGGSSAAAGAAEEVPRPHSVLGCEQQQQSPDVFSVYQDACSAQGTPPEGAEAEAAPGSSRSRRLSFSFGGGPGRTVARRGAKDEETPTMGAKPAPCPPPAVAFDPSSYTSPGQPPAVQQTAAAEPTPRLFNFSKKPAPVAPAASEAPATAAPPVPAAAAAAPFTACPVQPPAENEPLTEQHKPILTAPVPAAAGAASAAALPPGTLKPPGGLQGRPAVPKLNLSVVGPHLAAGATAFSMPPAAGCAVSKRRRQPPAADPPEGLSFSSSEDSESGGSPPAGPGLARTAGTAGAAAAQQAAEPEQGHSKKARPGMSPPRLVLNCGLYEPGSAEVQLKLSGGSSGSRCGRSPGSFWPVAAGGGTALSFEPAINEEGEPEAAQGESFSEPAGEGPDADDPFSRPAAHDPLLEEESSGAARPVPVPISTACVPASAFCSVAAEVPASGCCSPEPPSAPASGRAAGGASPFGGAPSVPLAMELLQRGALMLSCLAQPLNDRSRADLAEIAASLSRMADGPAAGPASCDRENTRSNGNGAAGRSQAWPGFDPVAFKAEILCELRQELRMA</sequence>
<dbReference type="Gene3D" id="2.130.10.10">
    <property type="entry name" value="YVTN repeat-like/Quinoprotein amine dehydrogenase"/>
    <property type="match status" value="3"/>
</dbReference>
<reference evidence="2" key="1">
    <citation type="submission" date="2020-11" db="EMBL/GenBank/DDBJ databases">
        <title>Chlorella ohadii genome sequencing and assembly.</title>
        <authorList>
            <person name="Murik O."/>
            <person name="Treves H."/>
            <person name="Kedem I."/>
            <person name="Shotland Y."/>
            <person name="Kaplan A."/>
        </authorList>
    </citation>
    <scope>NUCLEOTIDE SEQUENCE</scope>
    <source>
        <strain evidence="2">1</strain>
    </source>
</reference>
<feature type="compositionally biased region" description="Low complexity" evidence="1">
    <location>
        <begin position="1343"/>
        <end position="1384"/>
    </location>
</feature>
<gene>
    <name evidence="2" type="ORF">COHA_008825</name>
</gene>
<feature type="region of interest" description="Disordered" evidence="1">
    <location>
        <begin position="1455"/>
        <end position="1498"/>
    </location>
</feature>
<feature type="region of interest" description="Disordered" evidence="1">
    <location>
        <begin position="1595"/>
        <end position="1620"/>
    </location>
</feature>
<name>A0AAD5DFZ1_9CHLO</name>
<feature type="region of interest" description="Disordered" evidence="1">
    <location>
        <begin position="1328"/>
        <end position="1398"/>
    </location>
</feature>
<feature type="region of interest" description="Disordered" evidence="1">
    <location>
        <begin position="702"/>
        <end position="737"/>
    </location>
</feature>
<feature type="compositionally biased region" description="Low complexity" evidence="1">
    <location>
        <begin position="1536"/>
        <end position="1546"/>
    </location>
</feature>
<accession>A0AAD5DFZ1</accession>
<feature type="compositionally biased region" description="Low complexity" evidence="1">
    <location>
        <begin position="702"/>
        <end position="718"/>
    </location>
</feature>
<dbReference type="SMART" id="SM00320">
    <property type="entry name" value="WD40"/>
    <property type="match status" value="7"/>
</dbReference>
<feature type="compositionally biased region" description="Low complexity" evidence="1">
    <location>
        <begin position="789"/>
        <end position="802"/>
    </location>
</feature>
<dbReference type="PANTHER" id="PTHR45589">
    <property type="entry name" value="WD REPEAT DOMAIN 62, ISOFORM G"/>
    <property type="match status" value="1"/>
</dbReference>
<proteinExistence type="predicted"/>
<dbReference type="PANTHER" id="PTHR45589:SF1">
    <property type="entry name" value="WD REPEAT DOMAIN 62, ISOFORM G"/>
    <property type="match status" value="1"/>
</dbReference>
<dbReference type="InterPro" id="IPR015943">
    <property type="entry name" value="WD40/YVTN_repeat-like_dom_sf"/>
</dbReference>
<feature type="region of interest" description="Disordered" evidence="1">
    <location>
        <begin position="777"/>
        <end position="817"/>
    </location>
</feature>
<feature type="region of interest" description="Disordered" evidence="1">
    <location>
        <begin position="926"/>
        <end position="949"/>
    </location>
</feature>
<feature type="compositionally biased region" description="Low complexity" evidence="1">
    <location>
        <begin position="975"/>
        <end position="987"/>
    </location>
</feature>
<feature type="compositionally biased region" description="Pro residues" evidence="1">
    <location>
        <begin position="859"/>
        <end position="872"/>
    </location>
</feature>
<dbReference type="InterPro" id="IPR052779">
    <property type="entry name" value="WDR62"/>
</dbReference>
<feature type="compositionally biased region" description="Low complexity" evidence="1">
    <location>
        <begin position="1081"/>
        <end position="1094"/>
    </location>
</feature>
<evidence type="ECO:0000256" key="1">
    <source>
        <dbReference type="SAM" id="MobiDB-lite"/>
    </source>
</evidence>
<comment type="caution">
    <text evidence="2">The sequence shown here is derived from an EMBL/GenBank/DDBJ whole genome shotgun (WGS) entry which is preliminary data.</text>
</comment>
<dbReference type="EMBL" id="JADXDR010000156">
    <property type="protein sequence ID" value="KAI7837310.1"/>
    <property type="molecule type" value="Genomic_DNA"/>
</dbReference>
<evidence type="ECO:0000313" key="2">
    <source>
        <dbReference type="EMBL" id="KAI7837310.1"/>
    </source>
</evidence>
<dbReference type="InterPro" id="IPR036322">
    <property type="entry name" value="WD40_repeat_dom_sf"/>
</dbReference>
<feature type="compositionally biased region" description="Polar residues" evidence="1">
    <location>
        <begin position="1189"/>
        <end position="1204"/>
    </location>
</feature>
<feature type="region of interest" description="Disordered" evidence="1">
    <location>
        <begin position="1045"/>
        <end position="1096"/>
    </location>
</feature>
<keyword evidence="3" id="KW-1185">Reference proteome</keyword>
<dbReference type="Proteomes" id="UP001205105">
    <property type="component" value="Unassembled WGS sequence"/>
</dbReference>
<protein>
    <submittedName>
        <fullName evidence="2">Uncharacterized protein</fullName>
    </submittedName>
</protein>
<dbReference type="InterPro" id="IPR001680">
    <property type="entry name" value="WD40_rpt"/>
</dbReference>
<feature type="region of interest" description="Disordered" evidence="1">
    <location>
        <begin position="1527"/>
        <end position="1546"/>
    </location>
</feature>
<feature type="compositionally biased region" description="Low complexity" evidence="1">
    <location>
        <begin position="1127"/>
        <end position="1150"/>
    </location>
</feature>
<feature type="region of interest" description="Disordered" evidence="1">
    <location>
        <begin position="962"/>
        <end position="987"/>
    </location>
</feature>
<evidence type="ECO:0000313" key="3">
    <source>
        <dbReference type="Proteomes" id="UP001205105"/>
    </source>
</evidence>